<evidence type="ECO:0000313" key="1">
    <source>
        <dbReference type="EMBL" id="VAW43952.1"/>
    </source>
</evidence>
<name>A0A3B0VXT7_9ZZZZ</name>
<dbReference type="EMBL" id="UOFB01000011">
    <property type="protein sequence ID" value="VAW43952.1"/>
    <property type="molecule type" value="Genomic_DNA"/>
</dbReference>
<dbReference type="AlphaFoldDB" id="A0A3B0VXT7"/>
<gene>
    <name evidence="1" type="ORF">MNBD_GAMMA04-1036</name>
</gene>
<sequence>WSNIHQWEIYETLKQSFEGNREPLERLLDKHLEKIS</sequence>
<organism evidence="1">
    <name type="scientific">hydrothermal vent metagenome</name>
    <dbReference type="NCBI Taxonomy" id="652676"/>
    <lineage>
        <taxon>unclassified sequences</taxon>
        <taxon>metagenomes</taxon>
        <taxon>ecological metagenomes</taxon>
    </lineage>
</organism>
<proteinExistence type="predicted"/>
<protein>
    <submittedName>
        <fullName evidence="1">Uncharacterized protein</fullName>
    </submittedName>
</protein>
<reference evidence="1" key="1">
    <citation type="submission" date="2018-06" db="EMBL/GenBank/DDBJ databases">
        <authorList>
            <person name="Zhirakovskaya E."/>
        </authorList>
    </citation>
    <scope>NUCLEOTIDE SEQUENCE</scope>
</reference>
<feature type="non-terminal residue" evidence="1">
    <location>
        <position position="1"/>
    </location>
</feature>
<accession>A0A3B0VXT7</accession>